<proteinExistence type="predicted"/>
<dbReference type="Gene3D" id="3.30.572.10">
    <property type="entry name" value="Thymidylate synthase/dCMP hydroxymethylase domain"/>
    <property type="match status" value="1"/>
</dbReference>
<dbReference type="InterPro" id="IPR036926">
    <property type="entry name" value="Thymidate_synth/dCMP_Mease_sf"/>
</dbReference>
<dbReference type="InterPro" id="IPR045097">
    <property type="entry name" value="Thymidate_synth/dCMP_Mease"/>
</dbReference>
<comment type="caution">
    <text evidence="4">The sequence shown here is derived from an EMBL/GenBank/DDBJ whole genome shotgun (WGS) entry which is preliminary data.</text>
</comment>
<sequence>MQTITARNVHQALPEVMHMMKTMGHEFPSRNGPVLKVLGPVSICYQHPMERVMFWPERDANPFFHILEALWMLAGRDDVKFLADIVPRMASFSDDGVSLNAAYGYRWRHHFGFDQLPPIAEALKKDRYDRRQVLSMWDAGHDLQRNTKDLPCNTQVFFSRTDTGALDMTVTNRSNDAVWGALGANAVHFSMLQEYLAVMIGCSVGKYWQVTNNLHLYLDHHRALMDKMAAQAYPSQQFRRTCPYENGVVEVTNLIPSGDVATFDRDVEMVLNDDVPLGIRDWFCRKAAIPMMLAIQTYKGTEMNQAQRVLAAQRILGDNMNLRSDWRLAACNWLEKRNG</sequence>
<dbReference type="GO" id="GO:0006231">
    <property type="term" value="P:dTMP biosynthetic process"/>
    <property type="evidence" value="ECO:0007669"/>
    <property type="project" value="TreeGrafter"/>
</dbReference>
<dbReference type="AlphaFoldDB" id="A0A0F9UJB2"/>
<organism evidence="4">
    <name type="scientific">marine sediment metagenome</name>
    <dbReference type="NCBI Taxonomy" id="412755"/>
    <lineage>
        <taxon>unclassified sequences</taxon>
        <taxon>metagenomes</taxon>
        <taxon>ecological metagenomes</taxon>
    </lineage>
</organism>
<dbReference type="EMBL" id="LAZR01000959">
    <property type="protein sequence ID" value="KKN53703.1"/>
    <property type="molecule type" value="Genomic_DNA"/>
</dbReference>
<evidence type="ECO:0000256" key="1">
    <source>
        <dbReference type="ARBA" id="ARBA00022603"/>
    </source>
</evidence>
<protein>
    <recommendedName>
        <fullName evidence="3">Thymidylate synthase/dCMP hydroxymethylase domain-containing protein</fullName>
    </recommendedName>
</protein>
<keyword evidence="2" id="KW-0808">Transferase</keyword>
<gene>
    <name evidence="4" type="ORF">LCGC14_0599580</name>
</gene>
<feature type="domain" description="Thymidylate synthase/dCMP hydroxymethylase" evidence="3">
    <location>
        <begin position="66"/>
        <end position="235"/>
    </location>
</feature>
<dbReference type="GO" id="GO:0005829">
    <property type="term" value="C:cytosol"/>
    <property type="evidence" value="ECO:0007669"/>
    <property type="project" value="TreeGrafter"/>
</dbReference>
<dbReference type="Pfam" id="PF00303">
    <property type="entry name" value="Thymidylat_synt"/>
    <property type="match status" value="1"/>
</dbReference>
<dbReference type="PANTHER" id="PTHR11548">
    <property type="entry name" value="THYMIDYLATE SYNTHASE 1"/>
    <property type="match status" value="1"/>
</dbReference>
<dbReference type="GO" id="GO:0032259">
    <property type="term" value="P:methylation"/>
    <property type="evidence" value="ECO:0007669"/>
    <property type="project" value="UniProtKB-KW"/>
</dbReference>
<evidence type="ECO:0000259" key="3">
    <source>
        <dbReference type="Pfam" id="PF00303"/>
    </source>
</evidence>
<dbReference type="PANTHER" id="PTHR11548:SF1">
    <property type="entry name" value="THYMIDYLATE SYNTHASE 1"/>
    <property type="match status" value="1"/>
</dbReference>
<evidence type="ECO:0000313" key="4">
    <source>
        <dbReference type="EMBL" id="KKN53703.1"/>
    </source>
</evidence>
<dbReference type="SUPFAM" id="SSF55831">
    <property type="entry name" value="Thymidylate synthase/dCMP hydroxymethylase"/>
    <property type="match status" value="1"/>
</dbReference>
<accession>A0A0F9UJB2</accession>
<evidence type="ECO:0000256" key="2">
    <source>
        <dbReference type="ARBA" id="ARBA00022679"/>
    </source>
</evidence>
<dbReference type="GO" id="GO:0004799">
    <property type="term" value="F:thymidylate synthase activity"/>
    <property type="evidence" value="ECO:0007669"/>
    <property type="project" value="TreeGrafter"/>
</dbReference>
<keyword evidence="1" id="KW-0489">Methyltransferase</keyword>
<dbReference type="InterPro" id="IPR023451">
    <property type="entry name" value="Thymidate_synth/dCMP_Mease_dom"/>
</dbReference>
<name>A0A0F9UJB2_9ZZZZ</name>
<reference evidence="4" key="1">
    <citation type="journal article" date="2015" name="Nature">
        <title>Complex archaea that bridge the gap between prokaryotes and eukaryotes.</title>
        <authorList>
            <person name="Spang A."/>
            <person name="Saw J.H."/>
            <person name="Jorgensen S.L."/>
            <person name="Zaremba-Niedzwiedzka K."/>
            <person name="Martijn J."/>
            <person name="Lind A.E."/>
            <person name="van Eijk R."/>
            <person name="Schleper C."/>
            <person name="Guy L."/>
            <person name="Ettema T.J."/>
        </authorList>
    </citation>
    <scope>NUCLEOTIDE SEQUENCE</scope>
</reference>